<gene>
    <name evidence="1" type="ORF">AWB82_01693</name>
</gene>
<dbReference type="InterPro" id="IPR022191">
    <property type="entry name" value="DUF3717"/>
</dbReference>
<name>A0A158A485_9BURK</name>
<reference evidence="1" key="1">
    <citation type="submission" date="2016-01" db="EMBL/GenBank/DDBJ databases">
        <authorList>
            <person name="Peeters C."/>
        </authorList>
    </citation>
    <scope>NUCLEOTIDE SEQUENCE [LARGE SCALE GENOMIC DNA]</scope>
    <source>
        <strain evidence="1">LMG 29325</strain>
    </source>
</reference>
<dbReference type="RefSeq" id="WP_077161772.1">
    <property type="nucleotide sequence ID" value="NZ_FCOJ02000009.1"/>
</dbReference>
<evidence type="ECO:0000313" key="1">
    <source>
        <dbReference type="EMBL" id="SAK52590.1"/>
    </source>
</evidence>
<sequence>MNEYTITDIENAINYWRSRQAATDDFAVCPRARVLADVYGAMIYHQRERVDARNLTAEQNEAIGLALAQKELF</sequence>
<dbReference type="AlphaFoldDB" id="A0A158A485"/>
<dbReference type="STRING" id="1777143.AWB82_01693"/>
<keyword evidence="2" id="KW-1185">Reference proteome</keyword>
<proteinExistence type="predicted"/>
<comment type="caution">
    <text evidence="1">The sequence shown here is derived from an EMBL/GenBank/DDBJ whole genome shotgun (WGS) entry which is preliminary data.</text>
</comment>
<accession>A0A158A485</accession>
<dbReference type="EMBL" id="FCOJ02000009">
    <property type="protein sequence ID" value="SAK52590.1"/>
    <property type="molecule type" value="Genomic_DNA"/>
</dbReference>
<evidence type="ECO:0000313" key="2">
    <source>
        <dbReference type="Proteomes" id="UP000054596"/>
    </source>
</evidence>
<dbReference type="Proteomes" id="UP000054596">
    <property type="component" value="Unassembled WGS sequence"/>
</dbReference>
<protein>
    <recommendedName>
        <fullName evidence="3">PF12512 family protein</fullName>
    </recommendedName>
</protein>
<organism evidence="1 2">
    <name type="scientific">Caballeronia glebae</name>
    <dbReference type="NCBI Taxonomy" id="1777143"/>
    <lineage>
        <taxon>Bacteria</taxon>
        <taxon>Pseudomonadati</taxon>
        <taxon>Pseudomonadota</taxon>
        <taxon>Betaproteobacteria</taxon>
        <taxon>Burkholderiales</taxon>
        <taxon>Burkholderiaceae</taxon>
        <taxon>Caballeronia</taxon>
    </lineage>
</organism>
<dbReference type="OrthoDB" id="9033822at2"/>
<evidence type="ECO:0008006" key="3">
    <source>
        <dbReference type="Google" id="ProtNLM"/>
    </source>
</evidence>
<dbReference type="Pfam" id="PF12512">
    <property type="entry name" value="DUF3717"/>
    <property type="match status" value="1"/>
</dbReference>